<evidence type="ECO:0000313" key="1">
    <source>
        <dbReference type="EMBL" id="MED7828708.1"/>
    </source>
</evidence>
<comment type="caution">
    <text evidence="1">The sequence shown here is derived from an EMBL/GenBank/DDBJ whole genome shotgun (WGS) entry which is preliminary data.</text>
</comment>
<keyword evidence="2" id="KW-1185">Reference proteome</keyword>
<dbReference type="RefSeq" id="WP_329513030.1">
    <property type="nucleotide sequence ID" value="NZ_BAAAYZ010000176.1"/>
</dbReference>
<sequence>MTCPQCGQIPADPQSPAATRAAIVAHLARHARADPCAGYLRTCQCGEGGCRWHARHRGCDGPILLLLTRVDAGRVWRLADTCRACASVTAHAAMVPEPLDVPSKRPAAKSASVQPAGLAEPPLTAGWDSGYGEDGLSWVMCPAD</sequence>
<proteinExistence type="predicted"/>
<organism evidence="1 2">
    <name type="scientific">Streptomyces chiangmaiensis</name>
    <dbReference type="NCBI Taxonomy" id="766497"/>
    <lineage>
        <taxon>Bacteria</taxon>
        <taxon>Bacillati</taxon>
        <taxon>Actinomycetota</taxon>
        <taxon>Actinomycetes</taxon>
        <taxon>Kitasatosporales</taxon>
        <taxon>Streptomycetaceae</taxon>
        <taxon>Streptomyces</taxon>
    </lineage>
</organism>
<name>A0ABU7FYN1_9ACTN</name>
<evidence type="ECO:0000313" key="2">
    <source>
        <dbReference type="Proteomes" id="UP001333996"/>
    </source>
</evidence>
<accession>A0ABU7FYN1</accession>
<dbReference type="Proteomes" id="UP001333996">
    <property type="component" value="Unassembled WGS sequence"/>
</dbReference>
<gene>
    <name evidence="1" type="ORF">VXC91_44500</name>
</gene>
<protein>
    <submittedName>
        <fullName evidence="1">Uncharacterized protein</fullName>
    </submittedName>
</protein>
<reference evidence="1" key="1">
    <citation type="submission" date="2024-01" db="EMBL/GenBank/DDBJ databases">
        <title>First draft genome sequence data of TA4-1, the type strain of Gram-positive actinobacterium Streptomyces chiangmaiensis.</title>
        <authorList>
            <person name="Yasawong M."/>
            <person name="Nantapong N."/>
        </authorList>
    </citation>
    <scope>NUCLEOTIDE SEQUENCE</scope>
    <source>
        <strain evidence="1">TA4-1</strain>
    </source>
</reference>
<dbReference type="EMBL" id="JAYWVC010000467">
    <property type="protein sequence ID" value="MED7828708.1"/>
    <property type="molecule type" value="Genomic_DNA"/>
</dbReference>